<reference evidence="4" key="1">
    <citation type="submission" date="2022-08" db="EMBL/GenBank/DDBJ databases">
        <title>Novel sulfate-reducing endosymbionts in the free-living metamonad Anaeramoeba.</title>
        <authorList>
            <person name="Jerlstrom-Hultqvist J."/>
            <person name="Cepicka I."/>
            <person name="Gallot-Lavallee L."/>
            <person name="Salas-Leiva D."/>
            <person name="Curtis B.A."/>
            <person name="Zahonova K."/>
            <person name="Pipaliya S."/>
            <person name="Dacks J."/>
            <person name="Roger A.J."/>
        </authorList>
    </citation>
    <scope>NUCLEOTIDE SEQUENCE</scope>
    <source>
        <strain evidence="4">Schooner1</strain>
    </source>
</reference>
<organism evidence="4 5">
    <name type="scientific">Anaeramoeba flamelloides</name>
    <dbReference type="NCBI Taxonomy" id="1746091"/>
    <lineage>
        <taxon>Eukaryota</taxon>
        <taxon>Metamonada</taxon>
        <taxon>Anaeramoebidae</taxon>
        <taxon>Anaeramoeba</taxon>
    </lineage>
</organism>
<dbReference type="Pfam" id="PF00443">
    <property type="entry name" value="UCH"/>
    <property type="match status" value="1"/>
</dbReference>
<evidence type="ECO:0000259" key="3">
    <source>
        <dbReference type="PROSITE" id="PS50235"/>
    </source>
</evidence>
<dbReference type="Proteomes" id="UP001150062">
    <property type="component" value="Unassembled WGS sequence"/>
</dbReference>
<dbReference type="SUPFAM" id="SSF54001">
    <property type="entry name" value="Cysteine proteinases"/>
    <property type="match status" value="1"/>
</dbReference>
<dbReference type="PROSITE" id="PS50235">
    <property type="entry name" value="USP_3"/>
    <property type="match status" value="1"/>
</dbReference>
<name>A0ABQ8YCF7_9EUKA</name>
<accession>A0ABQ8YCF7</accession>
<dbReference type="EMBL" id="JAOAOG010000178">
    <property type="protein sequence ID" value="KAJ6242265.1"/>
    <property type="molecule type" value="Genomic_DNA"/>
</dbReference>
<evidence type="ECO:0000313" key="5">
    <source>
        <dbReference type="Proteomes" id="UP001150062"/>
    </source>
</evidence>
<keyword evidence="5" id="KW-1185">Reference proteome</keyword>
<feature type="coiled-coil region" evidence="1">
    <location>
        <begin position="521"/>
        <end position="548"/>
    </location>
</feature>
<dbReference type="GO" id="GO:0016787">
    <property type="term" value="F:hydrolase activity"/>
    <property type="evidence" value="ECO:0007669"/>
    <property type="project" value="UniProtKB-KW"/>
</dbReference>
<dbReference type="Gene3D" id="3.90.70.10">
    <property type="entry name" value="Cysteine proteinases"/>
    <property type="match status" value="1"/>
</dbReference>
<sequence>MTNIDHEVIYGMGFPKSKVEMVLKRLGNSATTDDVVEELLKNQNVDQPMGNSPYDVPNRDSVNNQNQNNTNQFTPQKGYVGTEEDAVHSLVNLSKSGSTAQAMNDTEQAMIQQVIEASILSSQNKTQDLDSWYKMSWPTNPYERMRIEGIPTGLLNVGNTCYVNSMIQSYFMLPHFRKKILQFRPTQQEIKELTTNQNNEKNVDLPELEIIHEFQRLFSAMISSNLRFVNPKKPIKLIFNKDVDEFFKFGQQNDVTEFHDKFCDKIEKAIFSLNNLAREEKQEPEQTKKEHGQENKKENKQENKNENKQEQQKENEQKQEKKKTWMSDLFYGESVISVTGLDEKKKKFEFINKEDLGRIILDIECGDLYSSLDSYTMEEGIEYTLPSKCKTTVSKELSFDKLPKILIFQLQRVMFDKESLRSRKNNQPFKFEKELFFDRYMFKNLEQTRNTRKNLKLLKIKKQQLIDELEQLNDYENSNMSLDLSLNHLVKYFQTMSKDLDPNIIENNQLDIITQFIQEHQTKIEKRIKFLKNEINEIEIQLKNIFVTEKEVGYTIFSVLIHRGIAGSGHYFSFIYDPKNEQWWKFNDREVLRVSEEEAMRNSIGEKNRSTNAYCLIYVTSDFEKSDLLESIIKHRKYIPEEIQKEIKDQNKQFKNEIEKWDEQEKKQQIRKDMNDIQKLMNEKYDHISKYVDVEGKHANMRALKSLIHYSCYIKNENVTKKFLLDEIIYEHFLKEYEKEIKMETEKVKLINELLPENEDINAKGGEKKLGVENEKEIEIEKEKKMEMESEKKMEIEIENEIKKENIPFDPMQMQYDEQKIKEIKEYSDKMETELFKNISKDVLKRQVDQIRFDFAEYQTFYKMLLSALKNILIKDYLEAMNQIYYIYEKIHKSNQINTFKMDLVLLSKLCQKEIILDSLQFFNQISTNNDKNDQIHNNNDKDMQNIDLISIGERHINNIKSSSIITSLMDKKKESLDHSLMDILFPSSSNNILKNFLLLANQFYEINKKLEHLQYEKLVTLIKNLIELLRNPIKFLSFEPDLPNLNKFQPIESNLFNELEEYFIKIQNEFQDYFNNKH</sequence>
<keyword evidence="1" id="KW-0175">Coiled coil</keyword>
<feature type="region of interest" description="Disordered" evidence="2">
    <location>
        <begin position="42"/>
        <end position="77"/>
    </location>
</feature>
<keyword evidence="4" id="KW-0378">Hydrolase</keyword>
<feature type="domain" description="USP" evidence="3">
    <location>
        <begin position="152"/>
        <end position="621"/>
    </location>
</feature>
<comment type="caution">
    <text evidence="4">The sequence shown here is derived from an EMBL/GenBank/DDBJ whole genome shotgun (WGS) entry which is preliminary data.</text>
</comment>
<feature type="coiled-coil region" evidence="1">
    <location>
        <begin position="644"/>
        <end position="683"/>
    </location>
</feature>
<proteinExistence type="predicted"/>
<gene>
    <name evidence="4" type="ORF">M0813_22774</name>
</gene>
<evidence type="ECO:0000256" key="2">
    <source>
        <dbReference type="SAM" id="MobiDB-lite"/>
    </source>
</evidence>
<evidence type="ECO:0000256" key="1">
    <source>
        <dbReference type="SAM" id="Coils"/>
    </source>
</evidence>
<dbReference type="InterPro" id="IPR038765">
    <property type="entry name" value="Papain-like_cys_pep_sf"/>
</dbReference>
<protein>
    <submittedName>
        <fullName evidence="4">Ubiquitin carboxyl-terminal hydrolase 25</fullName>
    </submittedName>
</protein>
<dbReference type="InterPro" id="IPR028889">
    <property type="entry name" value="USP"/>
</dbReference>
<feature type="region of interest" description="Disordered" evidence="2">
    <location>
        <begin position="277"/>
        <end position="321"/>
    </location>
</feature>
<dbReference type="InterPro" id="IPR050164">
    <property type="entry name" value="Peptidase_C19"/>
</dbReference>
<dbReference type="PANTHER" id="PTHR24006:SF944">
    <property type="entry name" value="UBIQUITIN CARBOXYL-TERMINAL HYDROLASE"/>
    <property type="match status" value="1"/>
</dbReference>
<dbReference type="PROSITE" id="PS00972">
    <property type="entry name" value="USP_1"/>
    <property type="match status" value="1"/>
</dbReference>
<feature type="compositionally biased region" description="Low complexity" evidence="2">
    <location>
        <begin position="63"/>
        <end position="72"/>
    </location>
</feature>
<dbReference type="InterPro" id="IPR018200">
    <property type="entry name" value="USP_CS"/>
</dbReference>
<dbReference type="InterPro" id="IPR001394">
    <property type="entry name" value="Peptidase_C19_UCH"/>
</dbReference>
<dbReference type="PANTHER" id="PTHR24006">
    <property type="entry name" value="UBIQUITIN CARBOXYL-TERMINAL HYDROLASE"/>
    <property type="match status" value="1"/>
</dbReference>
<evidence type="ECO:0000313" key="4">
    <source>
        <dbReference type="EMBL" id="KAJ6242265.1"/>
    </source>
</evidence>